<evidence type="ECO:0000256" key="6">
    <source>
        <dbReference type="SAM" id="Phobius"/>
    </source>
</evidence>
<feature type="transmembrane region" description="Helical" evidence="6">
    <location>
        <begin position="40"/>
        <end position="65"/>
    </location>
</feature>
<proteinExistence type="predicted"/>
<organism evidence="7 8">
    <name type="scientific">Microbacterium testaceum (strain StLB037)</name>
    <dbReference type="NCBI Taxonomy" id="979556"/>
    <lineage>
        <taxon>Bacteria</taxon>
        <taxon>Bacillati</taxon>
        <taxon>Actinomycetota</taxon>
        <taxon>Actinomycetes</taxon>
        <taxon>Micrococcales</taxon>
        <taxon>Microbacteriaceae</taxon>
        <taxon>Microbacterium</taxon>
    </lineage>
</organism>
<dbReference type="OrthoDB" id="9814990at2"/>
<reference key="2">
    <citation type="submission" date="2011-02" db="EMBL/GenBank/DDBJ databases">
        <title>Genome sequence of Microbacterium testaceum StLB037.</title>
        <authorList>
            <person name="Morohoshi T."/>
            <person name="Wang W.Z."/>
            <person name="Someya N."/>
            <person name="Ikeda T."/>
        </authorList>
    </citation>
    <scope>NUCLEOTIDE SEQUENCE</scope>
    <source>
        <strain>StLB037</strain>
    </source>
</reference>
<dbReference type="RefSeq" id="WP_013584386.1">
    <property type="nucleotide sequence ID" value="NC_015125.1"/>
</dbReference>
<evidence type="ECO:0000256" key="3">
    <source>
        <dbReference type="ARBA" id="ARBA00022692"/>
    </source>
</evidence>
<dbReference type="PANTHER" id="PTHR30086:SF20">
    <property type="entry name" value="ARGININE EXPORTER PROTEIN ARGO-RELATED"/>
    <property type="match status" value="1"/>
</dbReference>
<dbReference type="EMBL" id="AP012052">
    <property type="protein sequence ID" value="BAJ74261.1"/>
    <property type="molecule type" value="Genomic_DNA"/>
</dbReference>
<evidence type="ECO:0000256" key="4">
    <source>
        <dbReference type="ARBA" id="ARBA00022989"/>
    </source>
</evidence>
<dbReference type="KEGG" id="mts:MTES_1297"/>
<evidence type="ECO:0000256" key="2">
    <source>
        <dbReference type="ARBA" id="ARBA00022475"/>
    </source>
</evidence>
<sequence>MSPTQFLGVAAATVLLILVPGPSVMFIVGQALARGRGAALLSAGGNATGALIAGLLIALGLGVLVTESTLVVEIMRYLGAGVLVILGVTAIATAGRTVRPRAAAPSRAAGDRPGIRSFLAAVVVGATNPKVYIIFAALLPTFVDPSSSVPAGTQMVLLAAVPVVIGLLSDAAWAVGASWARTSIVNAPSRMRLFQRIGGGCLVAVGGFTALHRS</sequence>
<evidence type="ECO:0000313" key="8">
    <source>
        <dbReference type="Proteomes" id="UP000008975"/>
    </source>
</evidence>
<gene>
    <name evidence="7" type="ordered locus">MTES_1297</name>
</gene>
<keyword evidence="4 6" id="KW-1133">Transmembrane helix</keyword>
<dbReference type="Proteomes" id="UP000008975">
    <property type="component" value="Chromosome"/>
</dbReference>
<dbReference type="AlphaFoldDB" id="E8N744"/>
<dbReference type="GO" id="GO:0015171">
    <property type="term" value="F:amino acid transmembrane transporter activity"/>
    <property type="evidence" value="ECO:0007669"/>
    <property type="project" value="TreeGrafter"/>
</dbReference>
<feature type="transmembrane region" description="Helical" evidence="6">
    <location>
        <begin position="6"/>
        <end position="28"/>
    </location>
</feature>
<dbReference type="HOGENOM" id="CLU_079569_3_2_11"/>
<evidence type="ECO:0000256" key="5">
    <source>
        <dbReference type="ARBA" id="ARBA00023136"/>
    </source>
</evidence>
<reference evidence="7 8" key="1">
    <citation type="journal article" date="2011" name="J. Bacteriol.">
        <title>Genome sequence of Microbacterium testaceum StLB037, an N-acylhomoserine lactone-degrading bacterium isolated from potato leaves.</title>
        <authorList>
            <person name="Morohoshi T."/>
            <person name="Wang W.-Z."/>
            <person name="Someya N."/>
            <person name="Ikeda T."/>
        </authorList>
    </citation>
    <scope>NUCLEOTIDE SEQUENCE [LARGE SCALE GENOMIC DNA]</scope>
    <source>
        <strain evidence="7 8">StLB037</strain>
    </source>
</reference>
<comment type="subcellular location">
    <subcellularLocation>
        <location evidence="1">Cell membrane</location>
        <topology evidence="1">Multi-pass membrane protein</topology>
    </subcellularLocation>
</comment>
<protein>
    <submittedName>
        <fullName evidence="7">Threonine efflux protein</fullName>
    </submittedName>
</protein>
<dbReference type="PANTHER" id="PTHR30086">
    <property type="entry name" value="ARGININE EXPORTER PROTEIN ARGO"/>
    <property type="match status" value="1"/>
</dbReference>
<dbReference type="STRING" id="979556.MTES_1297"/>
<accession>E8N744</accession>
<feature type="transmembrane region" description="Helical" evidence="6">
    <location>
        <begin position="155"/>
        <end position="181"/>
    </location>
</feature>
<dbReference type="InterPro" id="IPR001123">
    <property type="entry name" value="LeuE-type"/>
</dbReference>
<keyword evidence="3 6" id="KW-0812">Transmembrane</keyword>
<feature type="transmembrane region" description="Helical" evidence="6">
    <location>
        <begin position="77"/>
        <end position="98"/>
    </location>
</feature>
<evidence type="ECO:0000256" key="1">
    <source>
        <dbReference type="ARBA" id="ARBA00004651"/>
    </source>
</evidence>
<keyword evidence="2" id="KW-1003">Cell membrane</keyword>
<evidence type="ECO:0000313" key="7">
    <source>
        <dbReference type="EMBL" id="BAJ74261.1"/>
    </source>
</evidence>
<feature type="transmembrane region" description="Helical" evidence="6">
    <location>
        <begin position="118"/>
        <end position="143"/>
    </location>
</feature>
<keyword evidence="5 6" id="KW-0472">Membrane</keyword>
<dbReference type="eggNOG" id="COG1280">
    <property type="taxonomic scope" value="Bacteria"/>
</dbReference>
<name>E8N744_MICTS</name>
<dbReference type="GO" id="GO:0005886">
    <property type="term" value="C:plasma membrane"/>
    <property type="evidence" value="ECO:0007669"/>
    <property type="project" value="UniProtKB-SubCell"/>
</dbReference>
<dbReference type="Pfam" id="PF01810">
    <property type="entry name" value="LysE"/>
    <property type="match status" value="1"/>
</dbReference>